<reference evidence="1" key="1">
    <citation type="submission" date="2023-11" db="EMBL/GenBank/DDBJ databases">
        <authorList>
            <person name="De Vega J J."/>
            <person name="De Vega J J."/>
        </authorList>
    </citation>
    <scope>NUCLEOTIDE SEQUENCE</scope>
</reference>
<dbReference type="AlphaFoldDB" id="A0AAD2HL25"/>
<sequence length="140" mass="15830">MLSIRNCAKIISRRSQDNIFASAPFLCSIYRPRLAQRSLLYILRVINPVPRPGSRRLQLLAVNNAPYVLCCAFCLFSRHVFGLQLNTNPTTLKLKHMHAVETTSTVLTFPCRCDHTVAPCDVSVIETDLRQTTIVRFIAV</sequence>
<protein>
    <submittedName>
        <fullName evidence="1">Uncharacterized protein</fullName>
    </submittedName>
</protein>
<gene>
    <name evidence="1" type="ORF">MYCIT1_LOCUS25840</name>
</gene>
<dbReference type="Proteomes" id="UP001295794">
    <property type="component" value="Unassembled WGS sequence"/>
</dbReference>
<keyword evidence="2" id="KW-1185">Reference proteome</keyword>
<proteinExistence type="predicted"/>
<comment type="caution">
    <text evidence="1">The sequence shown here is derived from an EMBL/GenBank/DDBJ whole genome shotgun (WGS) entry which is preliminary data.</text>
</comment>
<organism evidence="1 2">
    <name type="scientific">Mycena citricolor</name>
    <dbReference type="NCBI Taxonomy" id="2018698"/>
    <lineage>
        <taxon>Eukaryota</taxon>
        <taxon>Fungi</taxon>
        <taxon>Dikarya</taxon>
        <taxon>Basidiomycota</taxon>
        <taxon>Agaricomycotina</taxon>
        <taxon>Agaricomycetes</taxon>
        <taxon>Agaricomycetidae</taxon>
        <taxon>Agaricales</taxon>
        <taxon>Marasmiineae</taxon>
        <taxon>Mycenaceae</taxon>
        <taxon>Mycena</taxon>
    </lineage>
</organism>
<evidence type="ECO:0000313" key="2">
    <source>
        <dbReference type="Proteomes" id="UP001295794"/>
    </source>
</evidence>
<name>A0AAD2HL25_9AGAR</name>
<evidence type="ECO:0000313" key="1">
    <source>
        <dbReference type="EMBL" id="CAK5277051.1"/>
    </source>
</evidence>
<accession>A0AAD2HL25</accession>
<dbReference type="EMBL" id="CAVNYO010000419">
    <property type="protein sequence ID" value="CAK5277051.1"/>
    <property type="molecule type" value="Genomic_DNA"/>
</dbReference>